<dbReference type="Pfam" id="PF00533">
    <property type="entry name" value="BRCT"/>
    <property type="match status" value="1"/>
</dbReference>
<sequence>ALLTLGSYSLPFVAKALDLPELDHHEASADALQAARILLALSARAGVSALADLPAGAPGYRPVPRGGASTPALRAPGDFSGLTATDVLAGESVVFTGKLLLSTRAEAQALVEHFGGTAQGSVTRTTTILVAGDLDPRSLRPGVQLSRKLEKAMDLAAKGQPIEVWTEDDFHQRLDVGRDQLEAATREQRVQANPSWLPEHVITQAQALDSSTSYQQWLRAALRHPEGKPKGGGSCIRCGEGLVVDGYWLFLERRVCSGDCNQKLKDKAKREWAKLGIERPAAPSYSSSWGRR</sequence>
<evidence type="ECO:0000259" key="1">
    <source>
        <dbReference type="PROSITE" id="PS50172"/>
    </source>
</evidence>
<dbReference type="InterPro" id="IPR036420">
    <property type="entry name" value="BRCT_dom_sf"/>
</dbReference>
<dbReference type="SUPFAM" id="SSF52113">
    <property type="entry name" value="BRCT domain"/>
    <property type="match status" value="1"/>
</dbReference>
<dbReference type="PROSITE" id="PS50172">
    <property type="entry name" value="BRCT"/>
    <property type="match status" value="1"/>
</dbReference>
<protein>
    <recommendedName>
        <fullName evidence="1">BRCT domain-containing protein</fullName>
    </recommendedName>
</protein>
<proteinExistence type="predicted"/>
<dbReference type="EMBL" id="DWWC01000303">
    <property type="protein sequence ID" value="HJC70819.1"/>
    <property type="molecule type" value="Genomic_DNA"/>
</dbReference>
<dbReference type="Gene3D" id="3.40.50.10190">
    <property type="entry name" value="BRCT domain"/>
    <property type="match status" value="1"/>
</dbReference>
<reference evidence="2" key="1">
    <citation type="journal article" date="2021" name="PeerJ">
        <title>Extensive microbial diversity within the chicken gut microbiome revealed by metagenomics and culture.</title>
        <authorList>
            <person name="Gilroy R."/>
            <person name="Ravi A."/>
            <person name="Getino M."/>
            <person name="Pursley I."/>
            <person name="Horton D.L."/>
            <person name="Alikhan N.F."/>
            <person name="Baker D."/>
            <person name="Gharbi K."/>
            <person name="Hall N."/>
            <person name="Watson M."/>
            <person name="Adriaenssens E.M."/>
            <person name="Foster-Nyarko E."/>
            <person name="Jarju S."/>
            <person name="Secka A."/>
            <person name="Antonio M."/>
            <person name="Oren A."/>
            <person name="Chaudhuri R.R."/>
            <person name="La Ragione R."/>
            <person name="Hildebrand F."/>
            <person name="Pallen M.J."/>
        </authorList>
    </citation>
    <scope>NUCLEOTIDE SEQUENCE</scope>
    <source>
        <strain evidence="2">CHK130-7132</strain>
    </source>
</reference>
<feature type="domain" description="BRCT" evidence="1">
    <location>
        <begin position="83"/>
        <end position="168"/>
    </location>
</feature>
<comment type="caution">
    <text evidence="2">The sequence shown here is derived from an EMBL/GenBank/DDBJ whole genome shotgun (WGS) entry which is preliminary data.</text>
</comment>
<dbReference type="InterPro" id="IPR001357">
    <property type="entry name" value="BRCT_dom"/>
</dbReference>
<organism evidence="2 3">
    <name type="scientific">Candidatus Brachybacterium intestinipullorum</name>
    <dbReference type="NCBI Taxonomy" id="2838512"/>
    <lineage>
        <taxon>Bacteria</taxon>
        <taxon>Bacillati</taxon>
        <taxon>Actinomycetota</taxon>
        <taxon>Actinomycetes</taxon>
        <taxon>Micrococcales</taxon>
        <taxon>Dermabacteraceae</taxon>
        <taxon>Brachybacterium</taxon>
    </lineage>
</organism>
<feature type="non-terminal residue" evidence="2">
    <location>
        <position position="1"/>
    </location>
</feature>
<dbReference type="SMART" id="SM00292">
    <property type="entry name" value="BRCT"/>
    <property type="match status" value="1"/>
</dbReference>
<evidence type="ECO:0000313" key="3">
    <source>
        <dbReference type="Proteomes" id="UP000823854"/>
    </source>
</evidence>
<accession>A0A9D2Q2M2</accession>
<evidence type="ECO:0000313" key="2">
    <source>
        <dbReference type="EMBL" id="HJC70819.1"/>
    </source>
</evidence>
<gene>
    <name evidence="2" type="ORF">H9932_14245</name>
</gene>
<reference evidence="2" key="2">
    <citation type="submission" date="2021-04" db="EMBL/GenBank/DDBJ databases">
        <authorList>
            <person name="Gilroy R."/>
        </authorList>
    </citation>
    <scope>NUCLEOTIDE SEQUENCE</scope>
    <source>
        <strain evidence="2">CHK130-7132</strain>
    </source>
</reference>
<dbReference type="Proteomes" id="UP000823854">
    <property type="component" value="Unassembled WGS sequence"/>
</dbReference>
<dbReference type="CDD" id="cd17748">
    <property type="entry name" value="BRCT_DNA_ligase_like"/>
    <property type="match status" value="1"/>
</dbReference>
<name>A0A9D2Q2M2_9MICO</name>
<dbReference type="AlphaFoldDB" id="A0A9D2Q2M2"/>